<keyword evidence="2" id="KW-1185">Reference proteome</keyword>
<dbReference type="Proteomes" id="UP000738349">
    <property type="component" value="Unassembled WGS sequence"/>
</dbReference>
<accession>A0A9P9FT84</accession>
<dbReference type="EMBL" id="JAGMUV010000001">
    <property type="protein sequence ID" value="KAH7175562.1"/>
    <property type="molecule type" value="Genomic_DNA"/>
</dbReference>
<organism evidence="1 2">
    <name type="scientific">Dactylonectria macrodidyma</name>
    <dbReference type="NCBI Taxonomy" id="307937"/>
    <lineage>
        <taxon>Eukaryota</taxon>
        <taxon>Fungi</taxon>
        <taxon>Dikarya</taxon>
        <taxon>Ascomycota</taxon>
        <taxon>Pezizomycotina</taxon>
        <taxon>Sordariomycetes</taxon>
        <taxon>Hypocreomycetidae</taxon>
        <taxon>Hypocreales</taxon>
        <taxon>Nectriaceae</taxon>
        <taxon>Dactylonectria</taxon>
    </lineage>
</organism>
<name>A0A9P9FT84_9HYPO</name>
<dbReference type="AlphaFoldDB" id="A0A9P9FT84"/>
<protein>
    <submittedName>
        <fullName evidence="1">Uncharacterized protein</fullName>
    </submittedName>
</protein>
<evidence type="ECO:0000313" key="2">
    <source>
        <dbReference type="Proteomes" id="UP000738349"/>
    </source>
</evidence>
<evidence type="ECO:0000313" key="1">
    <source>
        <dbReference type="EMBL" id="KAH7175562.1"/>
    </source>
</evidence>
<dbReference type="PROSITE" id="PS51257">
    <property type="entry name" value="PROKAR_LIPOPROTEIN"/>
    <property type="match status" value="1"/>
</dbReference>
<gene>
    <name evidence="1" type="ORF">EDB81DRAFT_11244</name>
</gene>
<comment type="caution">
    <text evidence="1">The sequence shown here is derived from an EMBL/GenBank/DDBJ whole genome shotgun (WGS) entry which is preliminary data.</text>
</comment>
<reference evidence="1" key="1">
    <citation type="journal article" date="2021" name="Nat. Commun.">
        <title>Genetic determinants of endophytism in the Arabidopsis root mycobiome.</title>
        <authorList>
            <person name="Mesny F."/>
            <person name="Miyauchi S."/>
            <person name="Thiergart T."/>
            <person name="Pickel B."/>
            <person name="Atanasova L."/>
            <person name="Karlsson M."/>
            <person name="Huettel B."/>
            <person name="Barry K.W."/>
            <person name="Haridas S."/>
            <person name="Chen C."/>
            <person name="Bauer D."/>
            <person name="Andreopoulos W."/>
            <person name="Pangilinan J."/>
            <person name="LaButti K."/>
            <person name="Riley R."/>
            <person name="Lipzen A."/>
            <person name="Clum A."/>
            <person name="Drula E."/>
            <person name="Henrissat B."/>
            <person name="Kohler A."/>
            <person name="Grigoriev I.V."/>
            <person name="Martin F.M."/>
            <person name="Hacquard S."/>
        </authorList>
    </citation>
    <scope>NUCLEOTIDE SEQUENCE</scope>
    <source>
        <strain evidence="1">MPI-CAGE-AT-0147</strain>
    </source>
</reference>
<proteinExistence type="predicted"/>
<sequence>MTTGGRYPHLLGEPRVPLVSGLAAGCPAMDSEMMCRPGNCVLHRCIAALLHCCIAALVRRGIITPQPPPRLCSVPCLQQVVCVYRTCIHCHPCPSGRCAGSHPMPVDDMAPQDRSPDWRMPFHPSLAATAFRRTIQATHRPERSLVDKPVLTHAAAHTLQSSKLTDACIRRRLLVGRTGALYLGIQRGYAAIYLACPTSTMQMSCRIVHRQVTCGPAHP</sequence>